<dbReference type="Proteomes" id="UP000219338">
    <property type="component" value="Unassembled WGS sequence"/>
</dbReference>
<dbReference type="PANTHER" id="PTHR12673:SF159">
    <property type="entry name" value="LD03170P"/>
    <property type="match status" value="1"/>
</dbReference>
<feature type="region of interest" description="Disordered" evidence="1">
    <location>
        <begin position="981"/>
        <end position="1019"/>
    </location>
</feature>
<feature type="compositionally biased region" description="Polar residues" evidence="1">
    <location>
        <begin position="137"/>
        <end position="151"/>
    </location>
</feature>
<feature type="compositionally biased region" description="Pro residues" evidence="1">
    <location>
        <begin position="13"/>
        <end position="30"/>
    </location>
</feature>
<feature type="domain" description="DH" evidence="2">
    <location>
        <begin position="712"/>
        <end position="882"/>
    </location>
</feature>
<feature type="compositionally biased region" description="Polar residues" evidence="1">
    <location>
        <begin position="660"/>
        <end position="669"/>
    </location>
</feature>
<accession>A0A284RCK4</accession>
<feature type="compositionally biased region" description="Pro residues" evidence="1">
    <location>
        <begin position="169"/>
        <end position="185"/>
    </location>
</feature>
<dbReference type="InterPro" id="IPR000219">
    <property type="entry name" value="DH_dom"/>
</dbReference>
<feature type="compositionally biased region" description="Polar residues" evidence="1">
    <location>
        <begin position="982"/>
        <end position="1019"/>
    </location>
</feature>
<sequence>MPLSRSNTRAHSPAPPTSYYPPSPRPPNFLPPSHYAAAGGFSFLSRHAQQSSTESDGVYRPVEAPSSPDIYMPVSQPDSDSSFEFQPRSEKRFTMMSSKNKLNKRESQMMNLPMVETQLLPSLRDTIDRMTRPPSRAASSQTTPSPAQLSVKSFHVDRTLSPSLAPSSPRSPRPVTPQPPCPSPIEEPMTPKAKQGAPKPVLKSALRAPTPKLFSPKSDSAEPALPASFTGASALRSVRSLLRRKSSTTSSTTCESIVPKPMVKQQTESNIPIRPSRTRSRTDPGTFLNPKVSQDPPSTPQPGKPKAFVSNIPRPRGKSPGGVRFRGQLTDESDFEYRYDSQNRNSRKLVVANAEVFASSSSSESEVEPFETAGDDLVIPNQTHGLEFQFSREVTRGESLEPFITEDVYGRPKEAGVRRSIISYASSDSEYQDDYDDRDNGVTSVDAEGTDQAHLRRKAELMGIVKGLQFSNPGEKKAVDEESDYSGEEGLAISGSTDVMKNDLEDGPISESEYDEEDDYQDDHRRTPTVLVSAEDDRSSPSSHFPSSRFHASIERRPSESLRLYQDHDSQNYDAVSLVEHSRIAAARERRAFGIPPSESDEVYQTANRGTQEVLSHADSILSAMGSEIWHNDECDELSSGAEALFRTLSGGRPRESFGRKNQQQQPRSSVVEPRKLRPKSANGGQSEEGVTRQNSSECDMLQVQRGESEIRRQEILWELRETEATFVHRLTCIVRLFVLPLRVQDSKTWISGVPSGIARLFDWLEDILNLHTQILSALQSMDPDQHLGVEGRAEALRGFVPRLEIYQPYMVRLAEGVELVRALVADRDSDFGEFVRLQEAASDCKGWSLDRFLVEPVNRIAVYPGVFERLLDATPQTHEDYLPTLCLLRSTDLIIKVMAEVKLREDEYEFVKSITERIPGLADIARRDRRLLHQGQVRRIDSDLSSSTQVSESLGDRLQNRSSRLVSAINDWDARRARSGSVKSNASSATGSSIGAVSTTSSWDTPASPTPNYSFLDSTGNKKHISKLQTTHFQSRATKNVSPVTSDVLLQLFVFTDLLVVTIPTEDGSWNLCEDVSVVRILGISAEEPSMVSLQVLPVTDLAILRSKSVDIVSSSAGIATIHVNTEPDERARLLEALERCKNSTLRLMSIPLGLEYDDDRLQRTVVDSLVASGLPIPKSPSLQLVGSEKRQEREERGWWSLRFREVLKDVVGRELS</sequence>
<evidence type="ECO:0000256" key="1">
    <source>
        <dbReference type="SAM" id="MobiDB-lite"/>
    </source>
</evidence>
<feature type="compositionally biased region" description="Low complexity" evidence="1">
    <location>
        <begin position="540"/>
        <end position="551"/>
    </location>
</feature>
<feature type="region of interest" description="Disordered" evidence="1">
    <location>
        <begin position="129"/>
        <end position="200"/>
    </location>
</feature>
<dbReference type="GO" id="GO:0005737">
    <property type="term" value="C:cytoplasm"/>
    <property type="evidence" value="ECO:0007669"/>
    <property type="project" value="TreeGrafter"/>
</dbReference>
<feature type="compositionally biased region" description="Polar residues" evidence="1">
    <location>
        <begin position="1"/>
        <end position="10"/>
    </location>
</feature>
<name>A0A284RCK4_ARMOS</name>
<dbReference type="OrthoDB" id="1716625at2759"/>
<dbReference type="EMBL" id="FUEG01000007">
    <property type="protein sequence ID" value="SJL06492.1"/>
    <property type="molecule type" value="Genomic_DNA"/>
</dbReference>
<evidence type="ECO:0000313" key="4">
    <source>
        <dbReference type="Proteomes" id="UP000219338"/>
    </source>
</evidence>
<dbReference type="SMART" id="SM00325">
    <property type="entry name" value="RhoGEF"/>
    <property type="match status" value="1"/>
</dbReference>
<dbReference type="PROSITE" id="PS50010">
    <property type="entry name" value="DH_2"/>
    <property type="match status" value="1"/>
</dbReference>
<feature type="region of interest" description="Disordered" evidence="1">
    <location>
        <begin position="242"/>
        <end position="329"/>
    </location>
</feature>
<evidence type="ECO:0000259" key="2">
    <source>
        <dbReference type="PROSITE" id="PS50010"/>
    </source>
</evidence>
<gene>
    <name evidence="3" type="ORF">ARMOST_09831</name>
</gene>
<dbReference type="InterPro" id="IPR035899">
    <property type="entry name" value="DBL_dom_sf"/>
</dbReference>
<dbReference type="GO" id="GO:0005085">
    <property type="term" value="F:guanyl-nucleotide exchange factor activity"/>
    <property type="evidence" value="ECO:0007669"/>
    <property type="project" value="InterPro"/>
</dbReference>
<feature type="compositionally biased region" description="Acidic residues" evidence="1">
    <location>
        <begin position="505"/>
        <end position="521"/>
    </location>
</feature>
<reference evidence="4" key="1">
    <citation type="journal article" date="2017" name="Nat. Ecol. Evol.">
        <title>Genome expansion and lineage-specific genetic innovations in the forest pathogenic fungi Armillaria.</title>
        <authorList>
            <person name="Sipos G."/>
            <person name="Prasanna A.N."/>
            <person name="Walter M.C."/>
            <person name="O'Connor E."/>
            <person name="Balint B."/>
            <person name="Krizsan K."/>
            <person name="Kiss B."/>
            <person name="Hess J."/>
            <person name="Varga T."/>
            <person name="Slot J."/>
            <person name="Riley R."/>
            <person name="Boka B."/>
            <person name="Rigling D."/>
            <person name="Barry K."/>
            <person name="Lee J."/>
            <person name="Mihaltcheva S."/>
            <person name="LaButti K."/>
            <person name="Lipzen A."/>
            <person name="Waldron R."/>
            <person name="Moloney N.M."/>
            <person name="Sperisen C."/>
            <person name="Kredics L."/>
            <person name="Vagvoelgyi C."/>
            <person name="Patrignani A."/>
            <person name="Fitzpatrick D."/>
            <person name="Nagy I."/>
            <person name="Doyle S."/>
            <person name="Anderson J.B."/>
            <person name="Grigoriev I.V."/>
            <person name="Gueldener U."/>
            <person name="Muensterkoetter M."/>
            <person name="Nagy L.G."/>
        </authorList>
    </citation>
    <scope>NUCLEOTIDE SEQUENCE [LARGE SCALE GENOMIC DNA]</scope>
    <source>
        <strain evidence="4">C18/9</strain>
    </source>
</reference>
<feature type="region of interest" description="Disordered" evidence="1">
    <location>
        <begin position="651"/>
        <end position="700"/>
    </location>
</feature>
<proteinExistence type="predicted"/>
<dbReference type="CDD" id="cd00160">
    <property type="entry name" value="RhoGEF"/>
    <property type="match status" value="1"/>
</dbReference>
<organism evidence="3 4">
    <name type="scientific">Armillaria ostoyae</name>
    <name type="common">Armillaria root rot fungus</name>
    <dbReference type="NCBI Taxonomy" id="47428"/>
    <lineage>
        <taxon>Eukaryota</taxon>
        <taxon>Fungi</taxon>
        <taxon>Dikarya</taxon>
        <taxon>Basidiomycota</taxon>
        <taxon>Agaricomycotina</taxon>
        <taxon>Agaricomycetes</taxon>
        <taxon>Agaricomycetidae</taxon>
        <taxon>Agaricales</taxon>
        <taxon>Marasmiineae</taxon>
        <taxon>Physalacriaceae</taxon>
        <taxon>Armillaria</taxon>
    </lineage>
</organism>
<feature type="region of interest" description="Disordered" evidence="1">
    <location>
        <begin position="1"/>
        <end position="33"/>
    </location>
</feature>
<dbReference type="InterPro" id="IPR051092">
    <property type="entry name" value="FYVE_RhoGEF_PH"/>
</dbReference>
<dbReference type="OMA" id="FEIYQPY"/>
<dbReference type="Pfam" id="PF00621">
    <property type="entry name" value="RhoGEF"/>
    <property type="match status" value="1"/>
</dbReference>
<dbReference type="AlphaFoldDB" id="A0A284RCK4"/>
<dbReference type="STRING" id="47428.A0A284RCK4"/>
<keyword evidence="4" id="KW-1185">Reference proteome</keyword>
<feature type="region of interest" description="Disordered" evidence="1">
    <location>
        <begin position="46"/>
        <end position="100"/>
    </location>
</feature>
<evidence type="ECO:0000313" key="3">
    <source>
        <dbReference type="EMBL" id="SJL06492.1"/>
    </source>
</evidence>
<dbReference type="PANTHER" id="PTHR12673">
    <property type="entry name" value="FACIOGENITAL DYSPLASIA PROTEIN"/>
    <property type="match status" value="1"/>
</dbReference>
<dbReference type="Gene3D" id="1.20.900.10">
    <property type="entry name" value="Dbl homology (DH) domain"/>
    <property type="match status" value="1"/>
</dbReference>
<protein>
    <recommendedName>
        <fullName evidence="2">DH domain-containing protein</fullName>
    </recommendedName>
</protein>
<feature type="region of interest" description="Disordered" evidence="1">
    <location>
        <begin position="206"/>
        <end position="225"/>
    </location>
</feature>
<feature type="region of interest" description="Disordered" evidence="1">
    <location>
        <begin position="473"/>
        <end position="552"/>
    </location>
</feature>
<dbReference type="SUPFAM" id="SSF48065">
    <property type="entry name" value="DBL homology domain (DH-domain)"/>
    <property type="match status" value="1"/>
</dbReference>